<dbReference type="AlphaFoldDB" id="A0AAV1WZI3"/>
<dbReference type="PANTHER" id="PTHR31890">
    <property type="entry name" value="PLANT INVERTASE/PECTIN METHYLESTERASE INHIBITOR SUPERFAMILY PROTEIN"/>
    <property type="match status" value="1"/>
</dbReference>
<dbReference type="NCBIfam" id="TIGR01614">
    <property type="entry name" value="PME_inhib"/>
    <property type="match status" value="1"/>
</dbReference>
<reference evidence="2 3" key="1">
    <citation type="submission" date="2024-03" db="EMBL/GenBank/DDBJ databases">
        <authorList>
            <person name="Martinez-Hernandez J."/>
        </authorList>
    </citation>
    <scope>NUCLEOTIDE SEQUENCE [LARGE SCALE GENOMIC DNA]</scope>
</reference>
<evidence type="ECO:0000259" key="1">
    <source>
        <dbReference type="Pfam" id="PF04043"/>
    </source>
</evidence>
<dbReference type="Pfam" id="PF04043">
    <property type="entry name" value="PMEI"/>
    <property type="match status" value="1"/>
</dbReference>
<organism evidence="2 3">
    <name type="scientific">Lupinus luteus</name>
    <name type="common">European yellow lupine</name>
    <dbReference type="NCBI Taxonomy" id="3873"/>
    <lineage>
        <taxon>Eukaryota</taxon>
        <taxon>Viridiplantae</taxon>
        <taxon>Streptophyta</taxon>
        <taxon>Embryophyta</taxon>
        <taxon>Tracheophyta</taxon>
        <taxon>Spermatophyta</taxon>
        <taxon>Magnoliopsida</taxon>
        <taxon>eudicotyledons</taxon>
        <taxon>Gunneridae</taxon>
        <taxon>Pentapetalae</taxon>
        <taxon>rosids</taxon>
        <taxon>fabids</taxon>
        <taxon>Fabales</taxon>
        <taxon>Fabaceae</taxon>
        <taxon>Papilionoideae</taxon>
        <taxon>50 kb inversion clade</taxon>
        <taxon>genistoids sensu lato</taxon>
        <taxon>core genistoids</taxon>
        <taxon>Genisteae</taxon>
        <taxon>Lupinus</taxon>
    </lineage>
</organism>
<keyword evidence="3" id="KW-1185">Reference proteome</keyword>
<evidence type="ECO:0000313" key="2">
    <source>
        <dbReference type="EMBL" id="CAL0314785.1"/>
    </source>
</evidence>
<accession>A0AAV1WZI3</accession>
<name>A0AAV1WZI3_LUPLU</name>
<dbReference type="SUPFAM" id="SSF101148">
    <property type="entry name" value="Plant invertase/pectin methylesterase inhibitor"/>
    <property type="match status" value="1"/>
</dbReference>
<protein>
    <recommendedName>
        <fullName evidence="1">Pectinesterase inhibitor domain-containing protein</fullName>
    </recommendedName>
</protein>
<dbReference type="Gene3D" id="1.20.140.40">
    <property type="entry name" value="Invertase/pectin methylesterase inhibitor family protein"/>
    <property type="match status" value="1"/>
</dbReference>
<dbReference type="GO" id="GO:0004857">
    <property type="term" value="F:enzyme inhibitor activity"/>
    <property type="evidence" value="ECO:0007669"/>
    <property type="project" value="InterPro"/>
</dbReference>
<dbReference type="PANTHER" id="PTHR31890:SF9">
    <property type="entry name" value="PLANT INVERTASE_PECTIN METHYLESTERASE INHIBITOR SUPERFAMILY PROTEIN"/>
    <property type="match status" value="1"/>
</dbReference>
<dbReference type="InterPro" id="IPR006501">
    <property type="entry name" value="Pectinesterase_inhib_dom"/>
</dbReference>
<dbReference type="Proteomes" id="UP001497480">
    <property type="component" value="Unassembled WGS sequence"/>
</dbReference>
<proteinExistence type="predicted"/>
<evidence type="ECO:0000313" key="3">
    <source>
        <dbReference type="Proteomes" id="UP001497480"/>
    </source>
</evidence>
<gene>
    <name evidence="2" type="ORF">LLUT_LOCUS15845</name>
</gene>
<feature type="domain" description="Pectinesterase inhibitor" evidence="1">
    <location>
        <begin position="4"/>
        <end position="124"/>
    </location>
</feature>
<dbReference type="InterPro" id="IPR035513">
    <property type="entry name" value="Invertase/methylesterase_inhib"/>
</dbReference>
<comment type="caution">
    <text evidence="2">The sequence shown here is derived from an EMBL/GenBank/DDBJ whole genome shotgun (WGS) entry which is preliminary data.</text>
</comment>
<sequence>MNLYESLCYDTLSGYRAACLKLLESDTKISSAKNYVDITNSILDLAITKATDGQNYISNFNKKNQDPAIQKCATTLYSLSISSFKKAKVELVKNPSTASSSARFAGNGPDYCADAIKAVNINDPAIVDINKNVLLVSEIPSVAARKLVK</sequence>
<dbReference type="EMBL" id="CAXHTB010000011">
    <property type="protein sequence ID" value="CAL0314785.1"/>
    <property type="molecule type" value="Genomic_DNA"/>
</dbReference>